<comment type="similarity">
    <text evidence="4">Belongs to the NapD family.</text>
</comment>
<dbReference type="PANTHER" id="PTHR38603">
    <property type="entry name" value="CHAPERONE NAPD"/>
    <property type="match status" value="1"/>
</dbReference>
<dbReference type="GO" id="GO:0005048">
    <property type="term" value="F:signal sequence binding"/>
    <property type="evidence" value="ECO:0007669"/>
    <property type="project" value="UniProtKB-UniRule"/>
</dbReference>
<keyword evidence="2 4" id="KW-0963">Cytoplasm</keyword>
<dbReference type="Proteomes" id="UP000220246">
    <property type="component" value="Unassembled WGS sequence"/>
</dbReference>
<comment type="function">
    <text evidence="4">Chaperone for NapA, the catalytic subunit of the periplasmic nitrate reductase. It binds directly and specifically to the twin-arginine signal peptide of NapA, preventing premature interaction with the Tat translocase and premature export.</text>
</comment>
<evidence type="ECO:0000256" key="1">
    <source>
        <dbReference type="ARBA" id="ARBA00004496"/>
    </source>
</evidence>
<dbReference type="GO" id="GO:0005737">
    <property type="term" value="C:cytoplasm"/>
    <property type="evidence" value="ECO:0007669"/>
    <property type="project" value="UniProtKB-SubCell"/>
</dbReference>
<keyword evidence="3 4" id="KW-0143">Chaperone</keyword>
<gene>
    <name evidence="4" type="primary">napD</name>
    <name evidence="5" type="ORF">CRM82_11345</name>
</gene>
<dbReference type="AlphaFoldDB" id="A0A2A7V0E5"/>
<protein>
    <recommendedName>
        <fullName evidence="4">Chaperone NapD</fullName>
    </recommendedName>
    <alternativeName>
        <fullName evidence="4">NapA signal peptide-binding chaperone NapD</fullName>
    </alternativeName>
</protein>
<accession>A0A2A7V0E5</accession>
<sequence>MHIASLVVHVAPASLTGVAQAVTGVDGLVLHGTHPSGKLVVTLEGPSAASVLDRVSTIQHLEGVINVSLVYQHAEAWQSLHQEVKHEQHKA</sequence>
<evidence type="ECO:0000256" key="4">
    <source>
        <dbReference type="HAMAP-Rule" id="MF_02200"/>
    </source>
</evidence>
<dbReference type="OrthoDB" id="9181043at2"/>
<reference evidence="6" key="1">
    <citation type="submission" date="2017-09" db="EMBL/GenBank/DDBJ databases">
        <title>FDA dAtabase for Regulatory Grade micrObial Sequences (FDA-ARGOS): Supporting development and validation of Infectious Disease Dx tests.</title>
        <authorList>
            <person name="Minogue T."/>
            <person name="Wolcott M."/>
            <person name="Wasieloski L."/>
            <person name="Aguilar W."/>
            <person name="Moore D."/>
            <person name="Tallon L."/>
            <person name="Sadzewicz L."/>
            <person name="Ott S."/>
            <person name="Zhao X."/>
            <person name="Nagaraj S."/>
            <person name="Vavikolanu K."/>
            <person name="Aluvathingal J."/>
            <person name="Nadendla S."/>
            <person name="Sichtig H."/>
        </authorList>
    </citation>
    <scope>NUCLEOTIDE SEQUENCE [LARGE SCALE GENOMIC DNA]</scope>
    <source>
        <strain evidence="6">FDAARGOS_394</strain>
    </source>
</reference>
<name>A0A2A7V0E5_COMTR</name>
<proteinExistence type="inferred from homology"/>
<dbReference type="STRING" id="1219032.GCA_001515545_01430"/>
<organism evidence="5 6">
    <name type="scientific">Comamonas terrigena</name>
    <dbReference type="NCBI Taxonomy" id="32013"/>
    <lineage>
        <taxon>Bacteria</taxon>
        <taxon>Pseudomonadati</taxon>
        <taxon>Pseudomonadota</taxon>
        <taxon>Betaproteobacteria</taxon>
        <taxon>Burkholderiales</taxon>
        <taxon>Comamonadaceae</taxon>
        <taxon>Comamonas</taxon>
    </lineage>
</organism>
<comment type="subunit">
    <text evidence="4">Interacts with the cytoplasmic NapA precursor.</text>
</comment>
<keyword evidence="6" id="KW-1185">Reference proteome</keyword>
<dbReference type="Gene3D" id="3.30.70.920">
    <property type="match status" value="1"/>
</dbReference>
<comment type="subcellular location">
    <subcellularLocation>
        <location evidence="1 4">Cytoplasm</location>
    </subcellularLocation>
</comment>
<evidence type="ECO:0000313" key="5">
    <source>
        <dbReference type="EMBL" id="PEH91030.1"/>
    </source>
</evidence>
<dbReference type="HAMAP" id="MF_02200">
    <property type="entry name" value="NapD"/>
    <property type="match status" value="1"/>
</dbReference>
<comment type="caution">
    <text evidence="5">The sequence shown here is derived from an EMBL/GenBank/DDBJ whole genome shotgun (WGS) entry which is preliminary data.</text>
</comment>
<dbReference type="Pfam" id="PF03927">
    <property type="entry name" value="NapD"/>
    <property type="match status" value="1"/>
</dbReference>
<evidence type="ECO:0000313" key="6">
    <source>
        <dbReference type="Proteomes" id="UP000220246"/>
    </source>
</evidence>
<dbReference type="GO" id="GO:0051224">
    <property type="term" value="P:negative regulation of protein transport"/>
    <property type="evidence" value="ECO:0007669"/>
    <property type="project" value="UniProtKB-UniRule"/>
</dbReference>
<dbReference type="InterPro" id="IPR005623">
    <property type="entry name" value="Chaperone_NapD_NO3_reduct"/>
</dbReference>
<dbReference type="PANTHER" id="PTHR38603:SF1">
    <property type="entry name" value="CHAPERONE NAPD"/>
    <property type="match status" value="1"/>
</dbReference>
<evidence type="ECO:0000256" key="2">
    <source>
        <dbReference type="ARBA" id="ARBA00022490"/>
    </source>
</evidence>
<evidence type="ECO:0000256" key="3">
    <source>
        <dbReference type="ARBA" id="ARBA00023186"/>
    </source>
</evidence>
<dbReference type="EMBL" id="PDEA01000001">
    <property type="protein sequence ID" value="PEH91030.1"/>
    <property type="molecule type" value="Genomic_DNA"/>
</dbReference>